<accession>A0A8J4CEC9</accession>
<dbReference type="EMBL" id="BNCP01000021">
    <property type="protein sequence ID" value="GIL81213.1"/>
    <property type="molecule type" value="Genomic_DNA"/>
</dbReference>
<gene>
    <name evidence="1" type="ORF">Vretifemale_10272</name>
    <name evidence="2" type="ORF">Vretimale_1208</name>
</gene>
<protein>
    <submittedName>
        <fullName evidence="1">Uncharacterized protein</fullName>
    </submittedName>
</protein>
<sequence>MLRVGLDDRSSAGTAPGTLREECVCCEAVAATCATDQNCGWQKTCVWYQASRGRVSIPQNSGALGLAGTVAIDQRLLESAFERFNTLKKKEGINQLRVALEEMGLRLSLKELATALTTLGLTWGRPTQRQVRKVRYPIACVIMNIRHCTPQPLQLAFPHLYLLC</sequence>
<dbReference type="EMBL" id="BNCQ01000002">
    <property type="protein sequence ID" value="GIL95141.1"/>
    <property type="molecule type" value="Genomic_DNA"/>
</dbReference>
<evidence type="ECO:0000313" key="2">
    <source>
        <dbReference type="EMBL" id="GIL95141.1"/>
    </source>
</evidence>
<reference evidence="1" key="1">
    <citation type="journal article" date="2021" name="Proc. Natl. Acad. Sci. U.S.A.">
        <title>Three genomes in the algal genus Volvox reveal the fate of a haploid sex-determining region after a transition to homothallism.</title>
        <authorList>
            <person name="Yamamoto K."/>
            <person name="Hamaji T."/>
            <person name="Kawai-Toyooka H."/>
            <person name="Matsuzaki R."/>
            <person name="Takahashi F."/>
            <person name="Nishimura Y."/>
            <person name="Kawachi M."/>
            <person name="Noguchi H."/>
            <person name="Minakuchi Y."/>
            <person name="Umen J.G."/>
            <person name="Toyoda A."/>
            <person name="Nozaki H."/>
        </authorList>
    </citation>
    <scope>NUCLEOTIDE SEQUENCE</scope>
    <source>
        <strain evidence="2">NIES-3785</strain>
        <strain evidence="1">NIES-3786</strain>
    </source>
</reference>
<name>A0A8J4CEC9_9CHLO</name>
<dbReference type="AlphaFoldDB" id="A0A8J4CEC9"/>
<dbReference type="Proteomes" id="UP000747110">
    <property type="component" value="Unassembled WGS sequence"/>
</dbReference>
<organism evidence="1 3">
    <name type="scientific">Volvox reticuliferus</name>
    <dbReference type="NCBI Taxonomy" id="1737510"/>
    <lineage>
        <taxon>Eukaryota</taxon>
        <taxon>Viridiplantae</taxon>
        <taxon>Chlorophyta</taxon>
        <taxon>core chlorophytes</taxon>
        <taxon>Chlorophyceae</taxon>
        <taxon>CS clade</taxon>
        <taxon>Chlamydomonadales</taxon>
        <taxon>Volvocaceae</taxon>
        <taxon>Volvox</taxon>
    </lineage>
</organism>
<evidence type="ECO:0000313" key="1">
    <source>
        <dbReference type="EMBL" id="GIL81213.1"/>
    </source>
</evidence>
<dbReference type="OrthoDB" id="568146at2759"/>
<dbReference type="Proteomes" id="UP000722791">
    <property type="component" value="Unassembled WGS sequence"/>
</dbReference>
<proteinExistence type="predicted"/>
<keyword evidence="3" id="KW-1185">Reference proteome</keyword>
<evidence type="ECO:0000313" key="3">
    <source>
        <dbReference type="Proteomes" id="UP000747110"/>
    </source>
</evidence>
<comment type="caution">
    <text evidence="1">The sequence shown here is derived from an EMBL/GenBank/DDBJ whole genome shotgun (WGS) entry which is preliminary data.</text>
</comment>